<keyword evidence="1" id="KW-0472">Membrane</keyword>
<reference evidence="2 3" key="2">
    <citation type="journal article" date="2009" name="PLoS ONE">
        <title>An integrated genetic and cytogenetic map of the cucumber genome.</title>
        <authorList>
            <person name="Ren Y."/>
            <person name="Zhang Z."/>
            <person name="Liu J."/>
            <person name="Staub J.E."/>
            <person name="Han Y."/>
            <person name="Cheng Z."/>
            <person name="Li X."/>
            <person name="Lu J."/>
            <person name="Miao H."/>
            <person name="Kang H."/>
            <person name="Xie B."/>
            <person name="Gu X."/>
            <person name="Wang X."/>
            <person name="Du Y."/>
            <person name="Jin W."/>
            <person name="Huang S."/>
        </authorList>
    </citation>
    <scope>NUCLEOTIDE SEQUENCE [LARGE SCALE GENOMIC DNA]</scope>
    <source>
        <strain evidence="3">cv. 9930</strain>
    </source>
</reference>
<keyword evidence="3" id="KW-1185">Reference proteome</keyword>
<organism evidence="2 3">
    <name type="scientific">Cucumis sativus</name>
    <name type="common">Cucumber</name>
    <dbReference type="NCBI Taxonomy" id="3659"/>
    <lineage>
        <taxon>Eukaryota</taxon>
        <taxon>Viridiplantae</taxon>
        <taxon>Streptophyta</taxon>
        <taxon>Embryophyta</taxon>
        <taxon>Tracheophyta</taxon>
        <taxon>Spermatophyta</taxon>
        <taxon>Magnoliopsida</taxon>
        <taxon>eudicotyledons</taxon>
        <taxon>Gunneridae</taxon>
        <taxon>Pentapetalae</taxon>
        <taxon>rosids</taxon>
        <taxon>fabids</taxon>
        <taxon>Cucurbitales</taxon>
        <taxon>Cucurbitaceae</taxon>
        <taxon>Benincaseae</taxon>
        <taxon>Cucumis</taxon>
    </lineage>
</organism>
<feature type="transmembrane region" description="Helical" evidence="1">
    <location>
        <begin position="58"/>
        <end position="78"/>
    </location>
</feature>
<gene>
    <name evidence="2" type="ORF">Csa_1G527880</name>
</gene>
<reference evidence="2 3" key="1">
    <citation type="journal article" date="2009" name="Nat. Genet.">
        <title>The genome of the cucumber, Cucumis sativus L.</title>
        <authorList>
            <person name="Huang S."/>
            <person name="Li R."/>
            <person name="Zhang Z."/>
            <person name="Li L."/>
            <person name="Gu X."/>
            <person name="Fan W."/>
            <person name="Lucas W.J."/>
            <person name="Wang X."/>
            <person name="Xie B."/>
            <person name="Ni P."/>
            <person name="Ren Y."/>
            <person name="Zhu H."/>
            <person name="Li J."/>
            <person name="Lin K."/>
            <person name="Jin W."/>
            <person name="Fei Z."/>
            <person name="Li G."/>
            <person name="Staub J."/>
            <person name="Kilian A."/>
            <person name="van der Vossen E.A."/>
            <person name="Wu Y."/>
            <person name="Guo J."/>
            <person name="He J."/>
            <person name="Jia Z."/>
            <person name="Ren Y."/>
            <person name="Tian G."/>
            <person name="Lu Y."/>
            <person name="Ruan J."/>
            <person name="Qian W."/>
            <person name="Wang M."/>
            <person name="Huang Q."/>
            <person name="Li B."/>
            <person name="Xuan Z."/>
            <person name="Cao J."/>
            <person name="Asan"/>
            <person name="Wu Z."/>
            <person name="Zhang J."/>
            <person name="Cai Q."/>
            <person name="Bai Y."/>
            <person name="Zhao B."/>
            <person name="Han Y."/>
            <person name="Li Y."/>
            <person name="Li X."/>
            <person name="Wang S."/>
            <person name="Shi Q."/>
            <person name="Liu S."/>
            <person name="Cho W.K."/>
            <person name="Kim J.Y."/>
            <person name="Xu Y."/>
            <person name="Heller-Uszynska K."/>
            <person name="Miao H."/>
            <person name="Cheng Z."/>
            <person name="Zhang S."/>
            <person name="Wu J."/>
            <person name="Yang Y."/>
            <person name="Kang H."/>
            <person name="Li M."/>
            <person name="Liang H."/>
            <person name="Ren X."/>
            <person name="Shi Z."/>
            <person name="Wen M."/>
            <person name="Jian M."/>
            <person name="Yang H."/>
            <person name="Zhang G."/>
            <person name="Yang Z."/>
            <person name="Chen R."/>
            <person name="Liu S."/>
            <person name="Li J."/>
            <person name="Ma L."/>
            <person name="Liu H."/>
            <person name="Zhou Y."/>
            <person name="Zhao J."/>
            <person name="Fang X."/>
            <person name="Li G."/>
            <person name="Fang L."/>
            <person name="Li Y."/>
            <person name="Liu D."/>
            <person name="Zheng H."/>
            <person name="Zhang Y."/>
            <person name="Qin N."/>
            <person name="Li Z."/>
            <person name="Yang G."/>
            <person name="Yang S."/>
            <person name="Bolund L."/>
            <person name="Kristiansen K."/>
            <person name="Zheng H."/>
            <person name="Li S."/>
            <person name="Zhang X."/>
            <person name="Yang H."/>
            <person name="Wang J."/>
            <person name="Sun R."/>
            <person name="Zhang B."/>
            <person name="Jiang S."/>
            <person name="Wang J."/>
            <person name="Du Y."/>
            <person name="Li S."/>
        </authorList>
    </citation>
    <scope>NUCLEOTIDE SEQUENCE [LARGE SCALE GENOMIC DNA]</scope>
    <source>
        <strain evidence="3">cv. 9930</strain>
    </source>
</reference>
<name>A0A0A0LY58_CUCSA</name>
<reference evidence="2 3" key="4">
    <citation type="journal article" date="2011" name="BMC Genomics">
        <title>RNA-Seq improves annotation of protein-coding genes in the cucumber genome.</title>
        <authorList>
            <person name="Li Z."/>
            <person name="Zhang Z."/>
            <person name="Yan P."/>
            <person name="Huang S."/>
            <person name="Fei Z."/>
            <person name="Lin K."/>
        </authorList>
    </citation>
    <scope>NUCLEOTIDE SEQUENCE [LARGE SCALE GENOMIC DNA]</scope>
    <source>
        <strain evidence="3">cv. 9930</strain>
    </source>
</reference>
<dbReference type="Gramene" id="KGN65772">
    <property type="protein sequence ID" value="KGN65772"/>
    <property type="gene ID" value="Csa_1G527880"/>
</dbReference>
<protein>
    <submittedName>
        <fullName evidence="2">Uncharacterized protein</fullName>
    </submittedName>
</protein>
<evidence type="ECO:0000313" key="2">
    <source>
        <dbReference type="EMBL" id="KGN65772.1"/>
    </source>
</evidence>
<sequence>MITRCLAGNLNGFHICFLPIRLRNHHSKNSVLHRCPNFLRFHILRHSKSPLKLSTASFYPMPFLVLILFLYVPFAANLNHSSVFNLHFHLLFLQSRQIGFQNMSLRRLLPIYMSVHYS</sequence>
<accession>A0A0A0LY58</accession>
<evidence type="ECO:0000313" key="3">
    <source>
        <dbReference type="Proteomes" id="UP000029981"/>
    </source>
</evidence>
<keyword evidence="1" id="KW-0812">Transmembrane</keyword>
<dbReference type="EMBL" id="CM002922">
    <property type="protein sequence ID" value="KGN65772.1"/>
    <property type="molecule type" value="Genomic_DNA"/>
</dbReference>
<dbReference type="AlphaFoldDB" id="A0A0A0LY58"/>
<keyword evidence="1" id="KW-1133">Transmembrane helix</keyword>
<reference evidence="2 3" key="3">
    <citation type="journal article" date="2010" name="BMC Genomics">
        <title>Transcriptome sequencing and comparative analysis of cucumber flowers with different sex types.</title>
        <authorList>
            <person name="Guo S."/>
            <person name="Zheng Y."/>
            <person name="Joung J.G."/>
            <person name="Liu S."/>
            <person name="Zhang Z."/>
            <person name="Crasta O.R."/>
            <person name="Sobral B.W."/>
            <person name="Xu Y."/>
            <person name="Huang S."/>
            <person name="Fei Z."/>
        </authorList>
    </citation>
    <scope>NUCLEOTIDE SEQUENCE [LARGE SCALE GENOMIC DNA]</scope>
    <source>
        <strain evidence="3">cv. 9930</strain>
    </source>
</reference>
<proteinExistence type="predicted"/>
<dbReference type="Proteomes" id="UP000029981">
    <property type="component" value="Chromosome 1"/>
</dbReference>
<dbReference type="OMA" id="LNGFHIC"/>
<evidence type="ECO:0000256" key="1">
    <source>
        <dbReference type="SAM" id="Phobius"/>
    </source>
</evidence>